<organism evidence="9 10">
    <name type="scientific">Rickenella mellea</name>
    <dbReference type="NCBI Taxonomy" id="50990"/>
    <lineage>
        <taxon>Eukaryota</taxon>
        <taxon>Fungi</taxon>
        <taxon>Dikarya</taxon>
        <taxon>Basidiomycota</taxon>
        <taxon>Agaricomycotina</taxon>
        <taxon>Agaricomycetes</taxon>
        <taxon>Hymenochaetales</taxon>
        <taxon>Rickenellaceae</taxon>
        <taxon>Rickenella</taxon>
    </lineage>
</organism>
<proteinExistence type="predicted"/>
<dbReference type="GO" id="GO:0034389">
    <property type="term" value="P:lipid droplet organization"/>
    <property type="evidence" value="ECO:0007669"/>
    <property type="project" value="TreeGrafter"/>
</dbReference>
<evidence type="ECO:0008006" key="11">
    <source>
        <dbReference type="Google" id="ProtNLM"/>
    </source>
</evidence>
<keyword evidence="4" id="KW-0256">Endoplasmic reticulum</keyword>
<dbReference type="InterPro" id="IPR019388">
    <property type="entry name" value="FIT"/>
</dbReference>
<dbReference type="OrthoDB" id="5579088at2759"/>
<dbReference type="GO" id="GO:0010945">
    <property type="term" value="F:coenzyme A diphosphatase activity"/>
    <property type="evidence" value="ECO:0007669"/>
    <property type="project" value="InterPro"/>
</dbReference>
<evidence type="ECO:0000313" key="9">
    <source>
        <dbReference type="EMBL" id="TDL22592.1"/>
    </source>
</evidence>
<evidence type="ECO:0000256" key="2">
    <source>
        <dbReference type="ARBA" id="ARBA00022692"/>
    </source>
</evidence>
<keyword evidence="2 8" id="KW-0812">Transmembrane</keyword>
<keyword evidence="10" id="KW-1185">Reference proteome</keyword>
<dbReference type="AlphaFoldDB" id="A0A4Y7Q615"/>
<keyword evidence="3" id="KW-0378">Hydrolase</keyword>
<evidence type="ECO:0000256" key="6">
    <source>
        <dbReference type="ARBA" id="ARBA00023098"/>
    </source>
</evidence>
<keyword evidence="7 8" id="KW-0472">Membrane</keyword>
<evidence type="ECO:0000256" key="1">
    <source>
        <dbReference type="ARBA" id="ARBA00004477"/>
    </source>
</evidence>
<evidence type="ECO:0000256" key="3">
    <source>
        <dbReference type="ARBA" id="ARBA00022801"/>
    </source>
</evidence>
<evidence type="ECO:0000256" key="7">
    <source>
        <dbReference type="ARBA" id="ARBA00023136"/>
    </source>
</evidence>
<dbReference type="PANTHER" id="PTHR23129:SF0">
    <property type="entry name" value="ACYL-COENZYME A DIPHOSPHATASE FITM2"/>
    <property type="match status" value="1"/>
</dbReference>
<dbReference type="PANTHER" id="PTHR23129">
    <property type="entry name" value="ACYL-COENZYME A DIPHOSPHATASE FITM2"/>
    <property type="match status" value="1"/>
</dbReference>
<dbReference type="VEuPathDB" id="FungiDB:BD410DRAFT_209148"/>
<evidence type="ECO:0000256" key="5">
    <source>
        <dbReference type="ARBA" id="ARBA00022989"/>
    </source>
</evidence>
<feature type="transmembrane region" description="Helical" evidence="8">
    <location>
        <begin position="212"/>
        <end position="235"/>
    </location>
</feature>
<keyword evidence="6" id="KW-0443">Lipid metabolism</keyword>
<evidence type="ECO:0000256" key="8">
    <source>
        <dbReference type="SAM" id="Phobius"/>
    </source>
</evidence>
<feature type="transmembrane region" description="Helical" evidence="8">
    <location>
        <begin position="242"/>
        <end position="260"/>
    </location>
</feature>
<reference evidence="9 10" key="1">
    <citation type="submission" date="2018-06" db="EMBL/GenBank/DDBJ databases">
        <title>A transcriptomic atlas of mushroom development highlights an independent origin of complex multicellularity.</title>
        <authorList>
            <consortium name="DOE Joint Genome Institute"/>
            <person name="Krizsan K."/>
            <person name="Almasi E."/>
            <person name="Merenyi Z."/>
            <person name="Sahu N."/>
            <person name="Viragh M."/>
            <person name="Koszo T."/>
            <person name="Mondo S."/>
            <person name="Kiss B."/>
            <person name="Balint B."/>
            <person name="Kues U."/>
            <person name="Barry K."/>
            <person name="Hegedus J.C."/>
            <person name="Henrissat B."/>
            <person name="Johnson J."/>
            <person name="Lipzen A."/>
            <person name="Ohm R."/>
            <person name="Nagy I."/>
            <person name="Pangilinan J."/>
            <person name="Yan J."/>
            <person name="Xiong Y."/>
            <person name="Grigoriev I.V."/>
            <person name="Hibbett D.S."/>
            <person name="Nagy L.G."/>
        </authorList>
    </citation>
    <scope>NUCLEOTIDE SEQUENCE [LARGE SCALE GENOMIC DNA]</scope>
    <source>
        <strain evidence="9 10">SZMC22713</strain>
    </source>
</reference>
<protein>
    <recommendedName>
        <fullName evidence="11">FIT family protein scs3</fullName>
    </recommendedName>
</protein>
<dbReference type="Proteomes" id="UP000294933">
    <property type="component" value="Unassembled WGS sequence"/>
</dbReference>
<gene>
    <name evidence="9" type="ORF">BD410DRAFT_209148</name>
</gene>
<sequence>MPDVRQSTLAALTAILIGGTLYSVAFNTFLDTSDPLLTSLPHPQHALSYFARKQNILNQLFIKKSWGWTTAAFIALWTTSPREARTRGRFYKWVVATTVWLLFTTWFFGPAVGERVTALSGGQCVVRMPSGILVPVPSSYCVTREALSPATHPDIFPVAVVVPDGDWRTRPKLVRGHDISGHVFLLTMSSLFLADQLHATIALPNPTTIHSFAILTVCGLVSLWMFATYTTSVYFHTPIEKLTGYLVGVAGFLCTQLPFLQDPTPVEMNVEAGRRD</sequence>
<dbReference type="Pfam" id="PF10261">
    <property type="entry name" value="FIT"/>
    <property type="match status" value="2"/>
</dbReference>
<feature type="transmembrane region" description="Helical" evidence="8">
    <location>
        <begin position="90"/>
        <end position="109"/>
    </location>
</feature>
<accession>A0A4Y7Q615</accession>
<comment type="subcellular location">
    <subcellularLocation>
        <location evidence="1">Endoplasmic reticulum membrane</location>
        <topology evidence="1">Multi-pass membrane protein</topology>
    </subcellularLocation>
</comment>
<dbReference type="GO" id="GO:0019915">
    <property type="term" value="P:lipid storage"/>
    <property type="evidence" value="ECO:0007669"/>
    <property type="project" value="InterPro"/>
</dbReference>
<name>A0A4Y7Q615_9AGAM</name>
<feature type="transmembrane region" description="Helical" evidence="8">
    <location>
        <begin position="9"/>
        <end position="30"/>
    </location>
</feature>
<dbReference type="EMBL" id="ML170174">
    <property type="protein sequence ID" value="TDL22592.1"/>
    <property type="molecule type" value="Genomic_DNA"/>
</dbReference>
<evidence type="ECO:0000313" key="10">
    <source>
        <dbReference type="Proteomes" id="UP000294933"/>
    </source>
</evidence>
<dbReference type="GO" id="GO:0008654">
    <property type="term" value="P:phospholipid biosynthetic process"/>
    <property type="evidence" value="ECO:0007669"/>
    <property type="project" value="TreeGrafter"/>
</dbReference>
<feature type="transmembrane region" description="Helical" evidence="8">
    <location>
        <begin position="60"/>
        <end position="78"/>
    </location>
</feature>
<keyword evidence="5 8" id="KW-1133">Transmembrane helix</keyword>
<evidence type="ECO:0000256" key="4">
    <source>
        <dbReference type="ARBA" id="ARBA00022824"/>
    </source>
</evidence>
<dbReference type="STRING" id="50990.A0A4Y7Q615"/>
<dbReference type="GO" id="GO:0005789">
    <property type="term" value="C:endoplasmic reticulum membrane"/>
    <property type="evidence" value="ECO:0007669"/>
    <property type="project" value="UniProtKB-SubCell"/>
</dbReference>